<organism evidence="10">
    <name type="scientific">Ixodes ricinus</name>
    <name type="common">Common tick</name>
    <name type="synonym">Acarus ricinus</name>
    <dbReference type="NCBI Taxonomy" id="34613"/>
    <lineage>
        <taxon>Eukaryota</taxon>
        <taxon>Metazoa</taxon>
        <taxon>Ecdysozoa</taxon>
        <taxon>Arthropoda</taxon>
        <taxon>Chelicerata</taxon>
        <taxon>Arachnida</taxon>
        <taxon>Acari</taxon>
        <taxon>Parasitiformes</taxon>
        <taxon>Ixodida</taxon>
        <taxon>Ixodoidea</taxon>
        <taxon>Ixodidae</taxon>
        <taxon>Ixodinae</taxon>
        <taxon>Ixodes</taxon>
    </lineage>
</organism>
<evidence type="ECO:0000256" key="1">
    <source>
        <dbReference type="ARBA" id="ARBA00007623"/>
    </source>
</evidence>
<dbReference type="Pfam" id="PF13405">
    <property type="entry name" value="EF-hand_6"/>
    <property type="match status" value="1"/>
</dbReference>
<protein>
    <submittedName>
        <fullName evidence="10">Putative calcium-dependent cysteine protease</fullName>
    </submittedName>
</protein>
<keyword evidence="3 6" id="KW-0378">Hydrolase</keyword>
<dbReference type="CDD" id="cd16182">
    <property type="entry name" value="EFh_PEF_Group_II_CAPN_like"/>
    <property type="match status" value="1"/>
</dbReference>
<dbReference type="PROSITE" id="PS50222">
    <property type="entry name" value="EF_HAND_2"/>
    <property type="match status" value="1"/>
</dbReference>
<evidence type="ECO:0000256" key="2">
    <source>
        <dbReference type="ARBA" id="ARBA00022670"/>
    </source>
</evidence>
<dbReference type="CDD" id="cd00214">
    <property type="entry name" value="Calpain_III"/>
    <property type="match status" value="1"/>
</dbReference>
<dbReference type="InterPro" id="IPR001300">
    <property type="entry name" value="Peptidase_C2_calpain_cat"/>
</dbReference>
<dbReference type="SMART" id="SM00230">
    <property type="entry name" value="CysPc"/>
    <property type="match status" value="1"/>
</dbReference>
<dbReference type="InterPro" id="IPR011992">
    <property type="entry name" value="EF-hand-dom_pair"/>
</dbReference>
<reference evidence="10" key="1">
    <citation type="submission" date="2012-12" db="EMBL/GenBank/DDBJ databases">
        <title>Identification and characterization of a phenylalanine ammonia-lyase gene family in Isatis indigotica Fort.</title>
        <authorList>
            <person name="Liu Q."/>
            <person name="Chen J."/>
            <person name="Zhou X."/>
            <person name="Di P."/>
            <person name="Xiao Y."/>
            <person name="Xuan H."/>
            <person name="Zhang L."/>
            <person name="Chen W."/>
        </authorList>
    </citation>
    <scope>NUCLEOTIDE SEQUENCE</scope>
    <source>
        <tissue evidence="10">Salivary gland</tissue>
    </source>
</reference>
<dbReference type="SMART" id="SM00720">
    <property type="entry name" value="calpain_III"/>
    <property type="match status" value="1"/>
</dbReference>
<evidence type="ECO:0000259" key="8">
    <source>
        <dbReference type="PROSITE" id="PS50203"/>
    </source>
</evidence>
<keyword evidence="4 6" id="KW-0788">Thiol protease</keyword>
<comment type="similarity">
    <text evidence="1">Belongs to the peptidase C2 family.</text>
</comment>
<dbReference type="InterPro" id="IPR038765">
    <property type="entry name" value="Papain-like_cys_pep_sf"/>
</dbReference>
<dbReference type="Pfam" id="PF01067">
    <property type="entry name" value="Calpain_III"/>
    <property type="match status" value="1"/>
</dbReference>
<evidence type="ECO:0000313" key="10">
    <source>
        <dbReference type="EMBL" id="JAA67456.1"/>
    </source>
</evidence>
<dbReference type="CDD" id="cd00044">
    <property type="entry name" value="CysPc"/>
    <property type="match status" value="1"/>
</dbReference>
<dbReference type="FunFam" id="3.90.70.10:FF:000001">
    <property type="entry name" value="Calpain-1 catalytic subunit"/>
    <property type="match status" value="1"/>
</dbReference>
<dbReference type="Gene3D" id="2.60.120.380">
    <property type="match status" value="1"/>
</dbReference>
<dbReference type="GO" id="GO:0005737">
    <property type="term" value="C:cytoplasm"/>
    <property type="evidence" value="ECO:0007669"/>
    <property type="project" value="TreeGrafter"/>
</dbReference>
<accession>A0A0K8R8Q1</accession>
<evidence type="ECO:0000256" key="5">
    <source>
        <dbReference type="PIRSR" id="PIRSR622684-1"/>
    </source>
</evidence>
<dbReference type="AlphaFoldDB" id="A0A0K8R8Q1"/>
<feature type="active site" evidence="5 6">
    <location>
        <position position="97"/>
    </location>
</feature>
<evidence type="ECO:0000256" key="7">
    <source>
        <dbReference type="SAM" id="MobiDB-lite"/>
    </source>
</evidence>
<dbReference type="GO" id="GO:0005509">
    <property type="term" value="F:calcium ion binding"/>
    <property type="evidence" value="ECO:0007669"/>
    <property type="project" value="InterPro"/>
</dbReference>
<sequence length="714" mass="81404">MTVGDRNKVYKFGERFSGTKTLSGHVQDYEALLNECLQKKELFEDPEFQCKDPSVFGSKEPNMNISWKRPKEIHENPVFSKDGFTRFDVKQGSLGNCWVVASTAILTIHKDLFKRVVPSGQSFDDGKYAGIFHFVMWKDNRWVDVVVDDRLPVDEDGDLVFMTSNTKEEFWSSLLEKAYAKLHGCYTALEGGSGIESMAVYTGGLTEQIMLNKPPKNLFKLMEKAFERSSLLTCSNIDEDNCPEGIVPLHEYSVTGVKRVMATDGQERQLIRLRNPWGSEEWKGAWSDGSSKWELITEEQRQEMGLAVENDGEFWIHLGDFLKIFQMLDFCHLGPASLTDEMIGGHPKRWEVSTFEGAWVPGSSAGGSDDDMEKFATNPQYLFTLDEPDDDNEDGECTVIVALLQKNRRVVGTREDRWRTVGFILYEVEDPCKCPVPLTPEYLADNTKVAEHGDQNHEVTARFRLLPGTFCVIPCTHEPDQAGEFLLRIYTEKKSMAKEHDEIATVIEKPPFTLDKCPIDQNGEAENPNESNEVNGETEEPDEEEIDEALKKLFAEVAGEEETVCCWSLQNLLKKVFERDGKPIEFSLELCRSMVALIDDDYSGSLDLSEFALLHKHMKKWEEAFKAHDKDSCGFLSIYELRKALKSAGYCVNQHVLKGLVLRYGHDRKISFQDFIGCAVKLMCMIDTYDQWDPEKENSVIVTRNEWLKITMYC</sequence>
<dbReference type="InterPro" id="IPR022683">
    <property type="entry name" value="Calpain_III"/>
</dbReference>
<evidence type="ECO:0000256" key="3">
    <source>
        <dbReference type="ARBA" id="ARBA00022801"/>
    </source>
</evidence>
<dbReference type="Pfam" id="PF00648">
    <property type="entry name" value="Peptidase_C2"/>
    <property type="match status" value="1"/>
</dbReference>
<evidence type="ECO:0000259" key="9">
    <source>
        <dbReference type="PROSITE" id="PS50222"/>
    </source>
</evidence>
<feature type="active site" evidence="5 6">
    <location>
        <position position="275"/>
    </location>
</feature>
<evidence type="ECO:0000256" key="4">
    <source>
        <dbReference type="ARBA" id="ARBA00022807"/>
    </source>
</evidence>
<dbReference type="PANTHER" id="PTHR10183">
    <property type="entry name" value="CALPAIN"/>
    <property type="match status" value="1"/>
</dbReference>
<dbReference type="InterPro" id="IPR022682">
    <property type="entry name" value="Calpain_domain_III"/>
</dbReference>
<dbReference type="FunFam" id="2.60.120.380:FF:000002">
    <property type="entry name" value="calpain-3 isoform X1"/>
    <property type="match status" value="1"/>
</dbReference>
<dbReference type="PANTHER" id="PTHR10183:SF433">
    <property type="entry name" value="CALPAIN-A-RELATED"/>
    <property type="match status" value="1"/>
</dbReference>
<dbReference type="GO" id="GO:0006508">
    <property type="term" value="P:proteolysis"/>
    <property type="evidence" value="ECO:0007669"/>
    <property type="project" value="UniProtKB-KW"/>
</dbReference>
<dbReference type="SUPFAM" id="SSF47473">
    <property type="entry name" value="EF-hand"/>
    <property type="match status" value="1"/>
</dbReference>
<dbReference type="Gene3D" id="3.90.70.10">
    <property type="entry name" value="Cysteine proteinases"/>
    <property type="match status" value="1"/>
</dbReference>
<dbReference type="InterPro" id="IPR033883">
    <property type="entry name" value="C2_III"/>
</dbReference>
<dbReference type="InterPro" id="IPR000169">
    <property type="entry name" value="Pept_cys_AS"/>
</dbReference>
<dbReference type="InterPro" id="IPR002048">
    <property type="entry name" value="EF_hand_dom"/>
</dbReference>
<dbReference type="PROSITE" id="PS00139">
    <property type="entry name" value="THIOL_PROTEASE_CYS"/>
    <property type="match status" value="1"/>
</dbReference>
<proteinExistence type="evidence at transcript level"/>
<dbReference type="SUPFAM" id="SSF49758">
    <property type="entry name" value="Calpain large subunit, middle domain (domain III)"/>
    <property type="match status" value="1"/>
</dbReference>
<feature type="domain" description="Calpain catalytic" evidence="8">
    <location>
        <begin position="42"/>
        <end position="334"/>
    </location>
</feature>
<keyword evidence="2 6" id="KW-0645">Protease</keyword>
<feature type="domain" description="EF-hand" evidence="9">
    <location>
        <begin position="616"/>
        <end position="651"/>
    </location>
</feature>
<dbReference type="SUPFAM" id="SSF54001">
    <property type="entry name" value="Cysteine proteinases"/>
    <property type="match status" value="1"/>
</dbReference>
<feature type="region of interest" description="Disordered" evidence="7">
    <location>
        <begin position="517"/>
        <end position="544"/>
    </location>
</feature>
<evidence type="ECO:0000256" key="6">
    <source>
        <dbReference type="PROSITE-ProRule" id="PRU00239"/>
    </source>
</evidence>
<dbReference type="EMBL" id="GADI01006352">
    <property type="protein sequence ID" value="JAA67456.1"/>
    <property type="molecule type" value="mRNA"/>
</dbReference>
<dbReference type="Gene3D" id="1.10.238.10">
    <property type="entry name" value="EF-hand"/>
    <property type="match status" value="1"/>
</dbReference>
<dbReference type="PRINTS" id="PR00704">
    <property type="entry name" value="CALPAIN"/>
</dbReference>
<feature type="active site" evidence="5 6">
    <location>
        <position position="250"/>
    </location>
</feature>
<dbReference type="GO" id="GO:0004198">
    <property type="term" value="F:calcium-dependent cysteine-type endopeptidase activity"/>
    <property type="evidence" value="ECO:0007669"/>
    <property type="project" value="InterPro"/>
</dbReference>
<dbReference type="InterPro" id="IPR022684">
    <property type="entry name" value="Calpain_cysteine_protease"/>
</dbReference>
<dbReference type="InterPro" id="IPR036213">
    <property type="entry name" value="Calpain_III_sf"/>
</dbReference>
<dbReference type="PROSITE" id="PS50203">
    <property type="entry name" value="CALPAIN_CAT"/>
    <property type="match status" value="1"/>
</dbReference>
<name>A0A0K8R8Q1_IXORI</name>